<dbReference type="EMBL" id="JAHEPS010000003">
    <property type="protein sequence ID" value="MBT1444965.1"/>
    <property type="molecule type" value="Genomic_DNA"/>
</dbReference>
<proteinExistence type="predicted"/>
<gene>
    <name evidence="1" type="ORF">KJI95_10560</name>
</gene>
<name>A0ABS5V544_9GAMM</name>
<evidence type="ECO:0000313" key="1">
    <source>
        <dbReference type="EMBL" id="MBT1444965.1"/>
    </source>
</evidence>
<dbReference type="PANTHER" id="PTHR39166">
    <property type="entry name" value="BLL1166 PROTEIN"/>
    <property type="match status" value="1"/>
</dbReference>
<accession>A0ABS5V544</accession>
<dbReference type="InterPro" id="IPR009267">
    <property type="entry name" value="NTP_transf_6"/>
</dbReference>
<reference evidence="1 2" key="1">
    <citation type="submission" date="2021-05" db="EMBL/GenBank/DDBJ databases">
        <title>Shewanella sp. JM162201.</title>
        <authorList>
            <person name="Xu S."/>
            <person name="Li A."/>
        </authorList>
    </citation>
    <scope>NUCLEOTIDE SEQUENCE [LARGE SCALE GENOMIC DNA]</scope>
    <source>
        <strain evidence="1 2">JM162201</strain>
    </source>
</reference>
<dbReference type="RefSeq" id="WP_214507154.1">
    <property type="nucleotide sequence ID" value="NZ_JAHEPS010000003.1"/>
</dbReference>
<comment type="caution">
    <text evidence="1">The sequence shown here is derived from an EMBL/GenBank/DDBJ whole genome shotgun (WGS) entry which is preliminary data.</text>
</comment>
<keyword evidence="2" id="KW-1185">Reference proteome</keyword>
<protein>
    <submittedName>
        <fullName evidence="1">Nucleotidyltransferase family protein</fullName>
    </submittedName>
</protein>
<organism evidence="1 2">
    <name type="scientific">Shewanella jiangmenensis</name>
    <dbReference type="NCBI Taxonomy" id="2837387"/>
    <lineage>
        <taxon>Bacteria</taxon>
        <taxon>Pseudomonadati</taxon>
        <taxon>Pseudomonadota</taxon>
        <taxon>Gammaproteobacteria</taxon>
        <taxon>Alteromonadales</taxon>
        <taxon>Shewanellaceae</taxon>
        <taxon>Shewanella</taxon>
    </lineage>
</organism>
<dbReference type="Proteomes" id="UP001195903">
    <property type="component" value="Unassembled WGS sequence"/>
</dbReference>
<dbReference type="PANTHER" id="PTHR39166:SF1">
    <property type="entry name" value="BLL1166 PROTEIN"/>
    <property type="match status" value="1"/>
</dbReference>
<sequence>MDSASGDDVCALETSGVNFSDRGFERENPAARLAAILRSSEWHCRCLHAAALVMRDEGIGDYLLAAGFVRHAVWDTLHGAALTKPDDVDVIYLGNPAHSPDEAKAFEEHLTARLQQAFAAGWEVKDQRRMHLRHGDAPYQSLAAAMTVWPEQETAVGVRFCPDGFAKSGENLLPLDNPPANDLPTAACGDFRGALQEDLQADLEIVAPWGLDGLFALTITPTPRPAPNQPQGLFHARVASKNWLARYPKLRINR</sequence>
<evidence type="ECO:0000313" key="2">
    <source>
        <dbReference type="Proteomes" id="UP001195903"/>
    </source>
</evidence>
<dbReference type="Pfam" id="PF06042">
    <property type="entry name" value="NTP_transf_6"/>
    <property type="match status" value="2"/>
</dbReference>